<feature type="binding site" evidence="18">
    <location>
        <begin position="60"/>
        <end position="65"/>
    </location>
    <ligand>
        <name>FAD</name>
        <dbReference type="ChEBI" id="CHEBI:57692"/>
    </ligand>
</feature>
<dbReference type="SUPFAM" id="SSF51905">
    <property type="entry name" value="FAD/NAD(P)-binding domain"/>
    <property type="match status" value="1"/>
</dbReference>
<evidence type="ECO:0000256" key="5">
    <source>
        <dbReference type="ARBA" id="ARBA00022532"/>
    </source>
</evidence>
<dbReference type="FunFam" id="4.10.80.40:FF:000002">
    <property type="entry name" value="Succinate dehydrogenase [ubiquinone] flavoprotein subunit, mitochondrial"/>
    <property type="match status" value="1"/>
</dbReference>
<dbReference type="FunFam" id="3.90.700.10:FF:000001">
    <property type="entry name" value="Mitochondrial succinate dehydrogenase flavoprotein subunit"/>
    <property type="match status" value="1"/>
</dbReference>
<comment type="catalytic activity">
    <reaction evidence="14 20">
        <text>a quinone + succinate = fumarate + a quinol</text>
        <dbReference type="Rhea" id="RHEA:40523"/>
        <dbReference type="ChEBI" id="CHEBI:24646"/>
        <dbReference type="ChEBI" id="CHEBI:29806"/>
        <dbReference type="ChEBI" id="CHEBI:30031"/>
        <dbReference type="ChEBI" id="CHEBI:132124"/>
        <dbReference type="EC" id="1.3.5.1"/>
    </reaction>
</comment>
<keyword evidence="13 20" id="KW-0472">Membrane</keyword>
<dbReference type="Proteomes" id="UP001280581">
    <property type="component" value="Unassembled WGS sequence"/>
</dbReference>
<evidence type="ECO:0000256" key="11">
    <source>
        <dbReference type="ARBA" id="ARBA00023002"/>
    </source>
</evidence>
<comment type="pathway">
    <text evidence="2 20">Carbohydrate metabolism; tricarboxylic acid cycle; fumarate from succinate (eukaryal route): step 1/1.</text>
</comment>
<dbReference type="InterPro" id="IPR015939">
    <property type="entry name" value="Fum_Rdtase/Succ_DH_flav-like_C"/>
</dbReference>
<dbReference type="Pfam" id="PF02910">
    <property type="entry name" value="Succ_DH_flav_C"/>
    <property type="match status" value="1"/>
</dbReference>
<evidence type="ECO:0000256" key="14">
    <source>
        <dbReference type="ARBA" id="ARBA00049220"/>
    </source>
</evidence>
<feature type="binding site" evidence="17">
    <location>
        <position position="399"/>
    </location>
    <ligand>
        <name>substrate</name>
    </ligand>
</feature>
<dbReference type="InterPro" id="IPR030664">
    <property type="entry name" value="SdhA/FrdA/AprA"/>
</dbReference>
<evidence type="ECO:0000256" key="19">
    <source>
        <dbReference type="PIRSR" id="PIRSR611281-4"/>
    </source>
</evidence>
<dbReference type="EMBL" id="WVTA01000003">
    <property type="protein sequence ID" value="KAK3215252.1"/>
    <property type="molecule type" value="Genomic_DNA"/>
</dbReference>
<dbReference type="GO" id="GO:0050660">
    <property type="term" value="F:flavin adenine dinucleotide binding"/>
    <property type="evidence" value="ECO:0007669"/>
    <property type="project" value="InterPro"/>
</dbReference>
<dbReference type="NCBIfam" id="TIGR01812">
    <property type="entry name" value="sdhA_frdA_Gneg"/>
    <property type="match status" value="1"/>
</dbReference>
<dbReference type="Gene3D" id="1.20.58.100">
    <property type="entry name" value="Fumarate reductase/succinate dehydrogenase flavoprotein-like, C-terminal domain"/>
    <property type="match status" value="1"/>
</dbReference>
<dbReference type="InterPro" id="IPR027477">
    <property type="entry name" value="Succ_DH/fumarate_Rdtase_cat_sf"/>
</dbReference>
<dbReference type="Gene3D" id="4.10.80.40">
    <property type="entry name" value="succinate dehydrogenase protein domain"/>
    <property type="match status" value="1"/>
</dbReference>
<keyword evidence="11 20" id="KW-0560">Oxidoreductase</keyword>
<evidence type="ECO:0000256" key="4">
    <source>
        <dbReference type="ARBA" id="ARBA00022448"/>
    </source>
</evidence>
<sequence>MNIGIASDFVLAPSQTLTSSTTSLSVLAMSLLEAEAKERTSLGVKDMTVIDHHYDAIVVGAGGAGLRAAVGLTEAGLKTACISKLFPTRSHTVAAQGGINAALGNMTEDDWRWHMYDTVKGSDWLGDQDAIHYMCKEAIPAVVELENYGMPFSRTAEGTIYQRALGGQSLKYGKGGQAYRTACAADRTGHAMLHTLYGQSLKHGVQFFIEYFALDLMMVDGKCVGVTALNMEDGTCHRMFARNTVLATGGYGRVYFSATSAHTSTGDGNAMVARAGLPLQDAEFVQFHPSGIYGAGVLITEGARGEGGYLLNREGERFMERYAPTAKDLASRDVVSRSMNLEIIEGRGCGPNKDHIYLQLSHLPKDIIMERLPGIAETAAIFAGIDITKEPIPVLPTVHYCMGGVPTNFKGQVLDIKDGHQTVVDGLCAAGEVACVSVHGANRLGANSLLDIVVFGRATAIHIAENFSPGSQHHSTPSDIGLNSFHEITSMLNSSGSSSTASLRDAMQRTMQATTAVFRTHSSLAEGNAQLKEIEQRFIRDLSITDKSLIWNTDLVETLELRNLLTNAIQTSKAALTRTESRGAHARDDFKERDDQQWMKHSLTWQKGVGEEVRWGTREVQMETLDETDCKSVPPVKRSY</sequence>
<keyword evidence="5 20" id="KW-0816">Tricarboxylic acid cycle</keyword>
<evidence type="ECO:0000256" key="9">
    <source>
        <dbReference type="ARBA" id="ARBA00022946"/>
    </source>
</evidence>
<comment type="similarity">
    <text evidence="3 20">Belongs to the FAD-dependent oxidoreductase 2 family. FRD/SDH subfamily.</text>
</comment>
<feature type="binding site" evidence="17">
    <location>
        <position position="300"/>
    </location>
    <ligand>
        <name>substrate</name>
    </ligand>
</feature>
<evidence type="ECO:0000256" key="15">
    <source>
        <dbReference type="ARBA" id="ARBA00059077"/>
    </source>
</evidence>
<dbReference type="AlphaFoldDB" id="A0AAN6M6M6"/>
<keyword evidence="10 20" id="KW-0249">Electron transport</keyword>
<dbReference type="GO" id="GO:0008177">
    <property type="term" value="F:succinate dehydrogenase (quinone) activity"/>
    <property type="evidence" value="ECO:0007669"/>
    <property type="project" value="UniProtKB-EC"/>
</dbReference>
<keyword evidence="8 18" id="KW-0274">FAD</keyword>
<dbReference type="PANTHER" id="PTHR11632">
    <property type="entry name" value="SUCCINATE DEHYDROGENASE 2 FLAVOPROTEIN SUBUNIT"/>
    <property type="match status" value="1"/>
</dbReference>
<dbReference type="PANTHER" id="PTHR11632:SF51">
    <property type="entry name" value="SUCCINATE DEHYDROGENASE [UBIQUINONE] FLAVOPROTEIN SUBUNIT, MITOCHONDRIAL"/>
    <property type="match status" value="1"/>
</dbReference>
<dbReference type="InterPro" id="IPR014006">
    <property type="entry name" value="Succ_Dhase_FrdA_Gneg"/>
</dbReference>
<evidence type="ECO:0000256" key="12">
    <source>
        <dbReference type="ARBA" id="ARBA00023128"/>
    </source>
</evidence>
<evidence type="ECO:0000256" key="7">
    <source>
        <dbReference type="ARBA" id="ARBA00022792"/>
    </source>
</evidence>
<keyword evidence="9 20" id="KW-0809">Transit peptide</keyword>
<keyword evidence="12" id="KW-0496">Mitochondrion</keyword>
<evidence type="ECO:0000256" key="1">
    <source>
        <dbReference type="ARBA" id="ARBA00004443"/>
    </source>
</evidence>
<evidence type="ECO:0000259" key="21">
    <source>
        <dbReference type="Pfam" id="PF00890"/>
    </source>
</evidence>
<evidence type="ECO:0000256" key="17">
    <source>
        <dbReference type="PIRSR" id="PIRSR611281-2"/>
    </source>
</evidence>
<dbReference type="SUPFAM" id="SSF56425">
    <property type="entry name" value="Succinate dehydrogenase/fumarate reductase flavoprotein, catalytic domain"/>
    <property type="match status" value="1"/>
</dbReference>
<dbReference type="FunFam" id="3.50.50.60:FF:000482">
    <property type="entry name" value="Succinate dehydrogenase complex, subunit A, flavoprotein (Fp)"/>
    <property type="match status" value="1"/>
</dbReference>
<evidence type="ECO:0000313" key="24">
    <source>
        <dbReference type="Proteomes" id="UP001280581"/>
    </source>
</evidence>
<dbReference type="Gene3D" id="3.50.50.60">
    <property type="entry name" value="FAD/NAD(P)-binding domain"/>
    <property type="match status" value="1"/>
</dbReference>
<keyword evidence="24" id="KW-1185">Reference proteome</keyword>
<keyword evidence="7" id="KW-0999">Mitochondrion inner membrane</keyword>
<evidence type="ECO:0000256" key="8">
    <source>
        <dbReference type="ARBA" id="ARBA00022827"/>
    </source>
</evidence>
<feature type="binding site" evidence="17">
    <location>
        <position position="288"/>
    </location>
    <ligand>
        <name>substrate</name>
    </ligand>
</feature>
<dbReference type="Pfam" id="PF00890">
    <property type="entry name" value="FAD_binding_2"/>
    <property type="match status" value="1"/>
</dbReference>
<reference evidence="23 24" key="1">
    <citation type="submission" date="2021-02" db="EMBL/GenBank/DDBJ databases">
        <title>Genome assembly of Pseudopithomyces chartarum.</title>
        <authorList>
            <person name="Jauregui R."/>
            <person name="Singh J."/>
            <person name="Voisey C."/>
        </authorList>
    </citation>
    <scope>NUCLEOTIDE SEQUENCE [LARGE SCALE GENOMIC DNA]</scope>
    <source>
        <strain evidence="23 24">AGR01</strain>
    </source>
</reference>
<dbReference type="InterPro" id="IPR011281">
    <property type="entry name" value="Succ_DH_flav_su_fwd"/>
</dbReference>
<keyword evidence="6 18" id="KW-0285">Flavoprotein</keyword>
<dbReference type="EC" id="1.3.5.1" evidence="20"/>
<dbReference type="SUPFAM" id="SSF46977">
    <property type="entry name" value="Succinate dehydrogenase/fumarate reductase flavoprotein C-terminal domain"/>
    <property type="match status" value="1"/>
</dbReference>
<evidence type="ECO:0000256" key="20">
    <source>
        <dbReference type="RuleBase" id="RU362051"/>
    </source>
</evidence>
<accession>A0AAN6M6M6</accession>
<name>A0AAN6M6M6_9PLEO</name>
<evidence type="ECO:0000256" key="18">
    <source>
        <dbReference type="PIRSR" id="PIRSR611281-3"/>
    </source>
</evidence>
<feature type="domain" description="FAD-dependent oxidoreductase 2 FAD-binding" evidence="21">
    <location>
        <begin position="55"/>
        <end position="449"/>
    </location>
</feature>
<gene>
    <name evidence="23" type="ORF">GRF29_19g2673613</name>
</gene>
<dbReference type="InterPro" id="IPR037099">
    <property type="entry name" value="Fum_R/Succ_DH_flav-like_C_sf"/>
</dbReference>
<feature type="binding site" evidence="17">
    <location>
        <position position="443"/>
    </location>
    <ligand>
        <name>substrate</name>
    </ligand>
</feature>
<comment type="function">
    <text evidence="15 20">Flavoprotein (FP) subunit of succinate dehydrogenase (SDH) that is involved in complex II of the mitochondrial electron transport chain and is responsible for transferring electrons from succinate to ubiquinone (coenzyme Q).</text>
</comment>
<evidence type="ECO:0000259" key="22">
    <source>
        <dbReference type="Pfam" id="PF02910"/>
    </source>
</evidence>
<dbReference type="GO" id="GO:0006099">
    <property type="term" value="P:tricarboxylic acid cycle"/>
    <property type="evidence" value="ECO:0007669"/>
    <property type="project" value="UniProtKB-KW"/>
</dbReference>
<keyword evidence="4 20" id="KW-0813">Transport</keyword>
<feature type="binding site" evidence="18">
    <location>
        <begin position="448"/>
        <end position="449"/>
    </location>
    <ligand>
        <name>FAD</name>
        <dbReference type="ChEBI" id="CHEBI:57692"/>
    </ligand>
</feature>
<protein>
    <recommendedName>
        <fullName evidence="20">Succinate dehydrogenase [ubiquinone] flavoprotein subunit, mitochondrial</fullName>
        <ecNumber evidence="20">1.3.5.1</ecNumber>
    </recommendedName>
</protein>
<dbReference type="Gene3D" id="3.90.700.10">
    <property type="entry name" value="Succinate dehydrogenase/fumarate reductase flavoprotein, catalytic domain"/>
    <property type="match status" value="1"/>
</dbReference>
<evidence type="ECO:0000256" key="10">
    <source>
        <dbReference type="ARBA" id="ARBA00022982"/>
    </source>
</evidence>
<evidence type="ECO:0000256" key="16">
    <source>
        <dbReference type="PIRSR" id="PIRSR000171-1"/>
    </source>
</evidence>
<dbReference type="GO" id="GO:0009055">
    <property type="term" value="F:electron transfer activity"/>
    <property type="evidence" value="ECO:0007669"/>
    <property type="project" value="TreeGrafter"/>
</dbReference>
<dbReference type="FunFam" id="1.20.58.100:FF:000001">
    <property type="entry name" value="Succinate dehydrogenase flavoprotein subunit (SdhA)"/>
    <property type="match status" value="1"/>
</dbReference>
<feature type="binding site" evidence="18">
    <location>
        <begin position="83"/>
        <end position="98"/>
    </location>
    <ligand>
        <name>FAD</name>
        <dbReference type="ChEBI" id="CHEBI:57692"/>
    </ligand>
</feature>
<evidence type="ECO:0000313" key="23">
    <source>
        <dbReference type="EMBL" id="KAK3215252.1"/>
    </source>
</evidence>
<dbReference type="GO" id="GO:0006121">
    <property type="term" value="P:mitochondrial electron transport, succinate to ubiquinone"/>
    <property type="evidence" value="ECO:0007669"/>
    <property type="project" value="TreeGrafter"/>
</dbReference>
<comment type="caution">
    <text evidence="23">The sequence shown here is derived from an EMBL/GenBank/DDBJ whole genome shotgun (WGS) entry which is preliminary data.</text>
</comment>
<dbReference type="GO" id="GO:0005743">
    <property type="term" value="C:mitochondrial inner membrane"/>
    <property type="evidence" value="ECO:0007669"/>
    <property type="project" value="UniProtKB-SubCell"/>
</dbReference>
<feature type="modified residue" description="Tele-8alpha-FAD histidine" evidence="19">
    <location>
        <position position="91"/>
    </location>
</feature>
<dbReference type="PROSITE" id="PS00504">
    <property type="entry name" value="FRD_SDH_FAD_BINDING"/>
    <property type="match status" value="1"/>
</dbReference>
<dbReference type="PIRSF" id="PIRSF000171">
    <property type="entry name" value="SDHA_APRA_LASPO"/>
    <property type="match status" value="1"/>
</dbReference>
<evidence type="ECO:0000256" key="3">
    <source>
        <dbReference type="ARBA" id="ARBA00008040"/>
    </source>
</evidence>
<dbReference type="InterPro" id="IPR036188">
    <property type="entry name" value="FAD/NAD-bd_sf"/>
</dbReference>
<dbReference type="InterPro" id="IPR003952">
    <property type="entry name" value="FRD_SDH_FAD_BS"/>
</dbReference>
<proteinExistence type="inferred from homology"/>
<evidence type="ECO:0000256" key="13">
    <source>
        <dbReference type="ARBA" id="ARBA00023136"/>
    </source>
</evidence>
<feature type="binding site" evidence="18">
    <location>
        <position position="267"/>
    </location>
    <ligand>
        <name>FAD</name>
        <dbReference type="ChEBI" id="CHEBI:57692"/>
    </ligand>
</feature>
<evidence type="ECO:0000256" key="6">
    <source>
        <dbReference type="ARBA" id="ARBA00022630"/>
    </source>
</evidence>
<dbReference type="NCBIfam" id="TIGR01816">
    <property type="entry name" value="sdhA_forward"/>
    <property type="match status" value="1"/>
</dbReference>
<feature type="binding site" evidence="18">
    <location>
        <position position="432"/>
    </location>
    <ligand>
        <name>FAD</name>
        <dbReference type="ChEBI" id="CHEBI:57692"/>
    </ligand>
</feature>
<feature type="domain" description="Fumarate reductase/succinate dehydrogenase flavoprotein-like C-terminal" evidence="22">
    <location>
        <begin position="504"/>
        <end position="640"/>
    </location>
</feature>
<comment type="cofactor">
    <cofactor evidence="18">
        <name>FAD</name>
        <dbReference type="ChEBI" id="CHEBI:57692"/>
    </cofactor>
    <text evidence="18">Flavinylated by SdhE, about 5% flavinylation occurs in the absence of SdhE.</text>
</comment>
<comment type="subcellular location">
    <subcellularLocation>
        <location evidence="1 20">Mitochondrion inner membrane</location>
        <topology evidence="1 20">Peripheral membrane protein</topology>
        <orientation evidence="1 20">Matrix side</orientation>
    </subcellularLocation>
</comment>
<evidence type="ECO:0000256" key="2">
    <source>
        <dbReference type="ARBA" id="ARBA00004788"/>
    </source>
</evidence>
<dbReference type="InterPro" id="IPR003953">
    <property type="entry name" value="FAD-dep_OxRdtase_2_FAD-bd"/>
</dbReference>
<feature type="active site" description="Proton acceptor" evidence="16">
    <location>
        <position position="332"/>
    </location>
</feature>
<organism evidence="23 24">
    <name type="scientific">Pseudopithomyces chartarum</name>
    <dbReference type="NCBI Taxonomy" id="1892770"/>
    <lineage>
        <taxon>Eukaryota</taxon>
        <taxon>Fungi</taxon>
        <taxon>Dikarya</taxon>
        <taxon>Ascomycota</taxon>
        <taxon>Pezizomycotina</taxon>
        <taxon>Dothideomycetes</taxon>
        <taxon>Pleosporomycetidae</taxon>
        <taxon>Pleosporales</taxon>
        <taxon>Massarineae</taxon>
        <taxon>Didymosphaeriaceae</taxon>
        <taxon>Pseudopithomyces</taxon>
    </lineage>
</organism>